<organism evidence="2 3">
    <name type="scientific">Brenneria populi</name>
    <dbReference type="NCBI Taxonomy" id="1505588"/>
    <lineage>
        <taxon>Bacteria</taxon>
        <taxon>Pseudomonadati</taxon>
        <taxon>Pseudomonadota</taxon>
        <taxon>Gammaproteobacteria</taxon>
        <taxon>Enterobacterales</taxon>
        <taxon>Pectobacteriaceae</taxon>
        <taxon>Brenneria</taxon>
    </lineage>
</organism>
<sequence length="159" mass="18059">MGYFNTLSQSIDNAQRLKELHQYIERHNVPVTSKDDLSHQIIEIERYLGGSTYANLDKRKRVANIMTGILALPLLIFALLLLFDRYQGYLGFGSDIGDMLKTIFLLTIEYLWAVILYAGVFAALVIYFYRLNSRAAAQADRIIHAFVTQSPSGVKPIIE</sequence>
<gene>
    <name evidence="2" type="ORF">VSX58_06585</name>
</gene>
<name>A0ABU6JPJ5_9GAMM</name>
<feature type="transmembrane region" description="Helical" evidence="1">
    <location>
        <begin position="62"/>
        <end position="83"/>
    </location>
</feature>
<evidence type="ECO:0000256" key="1">
    <source>
        <dbReference type="SAM" id="Phobius"/>
    </source>
</evidence>
<dbReference type="RefSeq" id="WP_327617394.1">
    <property type="nucleotide sequence ID" value="NZ_JAYWTM010000004.1"/>
</dbReference>
<evidence type="ECO:0000313" key="3">
    <source>
        <dbReference type="Proteomes" id="UP001309705"/>
    </source>
</evidence>
<keyword evidence="1" id="KW-0812">Transmembrane</keyword>
<dbReference type="Pfam" id="PF19592">
    <property type="entry name" value="DUF6097"/>
    <property type="match status" value="1"/>
</dbReference>
<dbReference type="Proteomes" id="UP001309705">
    <property type="component" value="Unassembled WGS sequence"/>
</dbReference>
<accession>A0ABU6JPJ5</accession>
<evidence type="ECO:0000313" key="2">
    <source>
        <dbReference type="EMBL" id="MEC5342274.1"/>
    </source>
</evidence>
<dbReference type="InterPro" id="IPR046079">
    <property type="entry name" value="DUF6097"/>
</dbReference>
<comment type="caution">
    <text evidence="2">The sequence shown here is derived from an EMBL/GenBank/DDBJ whole genome shotgun (WGS) entry which is preliminary data.</text>
</comment>
<keyword evidence="1" id="KW-0472">Membrane</keyword>
<proteinExistence type="predicted"/>
<keyword evidence="3" id="KW-1185">Reference proteome</keyword>
<reference evidence="2 3" key="1">
    <citation type="journal article" date="2017" name="Int. J. Syst. Evol. Microbiol.">
        <title>Brenneria populi subsp. brevivirga subsp. nov. isolated from symptomatic bark of Populus x euramericana canker, and description of Brenneria populi subsp. populi subsp. nov.</title>
        <authorList>
            <person name="Zheng M.H."/>
            <person name="Piao C.G."/>
            <person name="Xue H."/>
            <person name="Guo M.W."/>
            <person name="Li Y."/>
        </authorList>
    </citation>
    <scope>NUCLEOTIDE SEQUENCE [LARGE SCALE GENOMIC DNA]</scope>
    <source>
        <strain evidence="2 3">D9-5</strain>
    </source>
</reference>
<dbReference type="EMBL" id="JAYWTM010000004">
    <property type="protein sequence ID" value="MEC5342274.1"/>
    <property type="molecule type" value="Genomic_DNA"/>
</dbReference>
<protein>
    <submittedName>
        <fullName evidence="2">DUF6097 family protein</fullName>
    </submittedName>
</protein>
<feature type="transmembrane region" description="Helical" evidence="1">
    <location>
        <begin position="103"/>
        <end position="129"/>
    </location>
</feature>
<keyword evidence="1" id="KW-1133">Transmembrane helix</keyword>